<organism evidence="9">
    <name type="scientific">Polytomella parva</name>
    <dbReference type="NCBI Taxonomy" id="51329"/>
    <lineage>
        <taxon>Eukaryota</taxon>
        <taxon>Viridiplantae</taxon>
        <taxon>Chlorophyta</taxon>
        <taxon>core chlorophytes</taxon>
        <taxon>Chlorophyceae</taxon>
        <taxon>CS clade</taxon>
        <taxon>Chlamydomonadales</taxon>
        <taxon>Chlamydomonadaceae</taxon>
        <taxon>Polytomella</taxon>
    </lineage>
</organism>
<dbReference type="InterPro" id="IPR013112">
    <property type="entry name" value="FAD-bd_8"/>
</dbReference>
<dbReference type="GO" id="GO:0016491">
    <property type="term" value="F:oxidoreductase activity"/>
    <property type="evidence" value="ECO:0007669"/>
    <property type="project" value="UniProtKB-KW"/>
</dbReference>
<dbReference type="CDD" id="cd06186">
    <property type="entry name" value="NOX_Duox_like_FAD_NADP"/>
    <property type="match status" value="1"/>
</dbReference>
<dbReference type="PRINTS" id="PR01217">
    <property type="entry name" value="PRICHEXTENSN"/>
</dbReference>
<evidence type="ECO:0000256" key="1">
    <source>
        <dbReference type="ARBA" id="ARBA00004141"/>
    </source>
</evidence>
<dbReference type="InterPro" id="IPR039261">
    <property type="entry name" value="FNR_nucleotide-bd"/>
</dbReference>
<keyword evidence="4" id="KW-0560">Oxidoreductase</keyword>
<dbReference type="Pfam" id="PF08030">
    <property type="entry name" value="NAD_binding_6"/>
    <property type="match status" value="1"/>
</dbReference>
<feature type="transmembrane region" description="Helical" evidence="7">
    <location>
        <begin position="758"/>
        <end position="780"/>
    </location>
</feature>
<sequence>MSTAPTSAGGMTSVVAIKTTSSSSSSSSSLRMTQNLKVLKIVLLLAKLICCLGIFCSAFTFCFFFWVFPSRWYTRDSPKLKTWISNIKVIKYTWAPNTYSSSNLMSGTTSWFIIWSWVSTIACGIFTTCLWLIRHYEYPGCGEVSIYDAAVAEPMDNNYKQGNGSMSGYNHMDDASDSTSRSKSAIESIGSVAKKIGRRLNRGMRYQLPPRQLWNYVTDGLSVFDLIFLLGWFWIHWFWMYEILMKGLQSRWSNPPPPNPPSPPKPPSPPPSPKPPSPPPSPTKPPSPPPNPPSPPKPPSPPPSPPKPPSPPPSPPKPPSPPPRGKNLTPYRQYIDSVIVKQTGWIVRLDMLVLLYPIPRSNFFQWLLREDFPVLVKYHRWMGHGAIIVATVHSIGYLGYWVKYQGYDSMHRQATNWAKSGGVNNLAGVISMVGGWLIWLTCAPIIRRRWWNVFFINHIIGFLLFFLFAFMHRKDVAYWCAPSIIIYFLDVSIRHVQQWFNRTKISTAANVEVSEDKSLVWLKLKCDKDMTWVGSDIIYLYCPQISLWQWHPFTVASAAIRIGDVVKYAGSTALAPNSQPTLDLVIKKFNGWTREFVDRVASDPTPLTVSVSGPYDGSARKWLDKESLVLVGGGIGATPVFGVIRDIILLRKQAEMLYGNAFASKVKLPKHVTLLWTTRNAGDLELLGMDIIQESIHSDWIDIQLFDTSRDDGCEADAKSVVQANAQGNAQVVDETTRQNALRAARPLIHSYAGHPGIWLINFVLGFGGGYCGLLLAALYDVHKSHTVKSRKDFSVVGLLQFLCIGVGSVFLPTIFMLLVQTWRWYRIRSGRIPQSGGAEESDSWNVLKKGSISSNPESEEEEDKAGKRGDGGKDVISEKAVVGFVQNAQMTRFEYRRVIQSITSKGRPNVRAALAEAAAKFPNPDLNVGVFVGGPAVFVNAVGSICQDMNGFWGRSGQAYLDFHSLTFEL</sequence>
<dbReference type="GO" id="GO:0005886">
    <property type="term" value="C:plasma membrane"/>
    <property type="evidence" value="ECO:0007669"/>
    <property type="project" value="TreeGrafter"/>
</dbReference>
<feature type="transmembrane region" description="Helical" evidence="7">
    <location>
        <begin position="800"/>
        <end position="820"/>
    </location>
</feature>
<dbReference type="SFLD" id="SFLDS00052">
    <property type="entry name" value="Ferric_Reductase_Domain"/>
    <property type="match status" value="1"/>
</dbReference>
<evidence type="ECO:0000256" key="4">
    <source>
        <dbReference type="ARBA" id="ARBA00023002"/>
    </source>
</evidence>
<dbReference type="InterPro" id="IPR013121">
    <property type="entry name" value="Fe_red_NAD-bd_6"/>
</dbReference>
<feature type="compositionally biased region" description="Pro residues" evidence="6">
    <location>
        <begin position="254"/>
        <end position="324"/>
    </location>
</feature>
<evidence type="ECO:0000256" key="6">
    <source>
        <dbReference type="SAM" id="MobiDB-lite"/>
    </source>
</evidence>
<feature type="transmembrane region" description="Helical" evidence="7">
    <location>
        <begin position="381"/>
        <end position="402"/>
    </location>
</feature>
<dbReference type="SFLD" id="SFLDG01168">
    <property type="entry name" value="Ferric_reductase_subgroup_(FRE"/>
    <property type="match status" value="1"/>
</dbReference>
<accession>A0A7S0VKP8</accession>
<reference evidence="9" key="1">
    <citation type="submission" date="2021-01" db="EMBL/GenBank/DDBJ databases">
        <authorList>
            <person name="Corre E."/>
            <person name="Pelletier E."/>
            <person name="Niang G."/>
            <person name="Scheremetjew M."/>
            <person name="Finn R."/>
            <person name="Kale V."/>
            <person name="Holt S."/>
            <person name="Cochrane G."/>
            <person name="Meng A."/>
            <person name="Brown T."/>
            <person name="Cohen L."/>
        </authorList>
    </citation>
    <scope>NUCLEOTIDE SEQUENCE</scope>
    <source>
        <strain evidence="9">SAG 63-3</strain>
    </source>
</reference>
<feature type="region of interest" description="Disordered" evidence="6">
    <location>
        <begin position="850"/>
        <end position="873"/>
    </location>
</feature>
<feature type="region of interest" description="Disordered" evidence="6">
    <location>
        <begin position="253"/>
        <end position="328"/>
    </location>
</feature>
<dbReference type="InterPro" id="IPR017927">
    <property type="entry name" value="FAD-bd_FR_type"/>
</dbReference>
<name>A0A7S0VKP8_9CHLO</name>
<evidence type="ECO:0000259" key="8">
    <source>
        <dbReference type="PROSITE" id="PS51384"/>
    </source>
</evidence>
<protein>
    <recommendedName>
        <fullName evidence="8">FAD-binding FR-type domain-containing protein</fullName>
    </recommendedName>
</protein>
<feature type="domain" description="FAD-binding FR-type" evidence="8">
    <location>
        <begin position="500"/>
        <end position="621"/>
    </location>
</feature>
<dbReference type="AlphaFoldDB" id="A0A7S0VKP8"/>
<feature type="transmembrane region" description="Helical" evidence="7">
    <location>
        <begin position="112"/>
        <end position="133"/>
    </location>
</feature>
<keyword evidence="2 7" id="KW-0812">Transmembrane</keyword>
<evidence type="ECO:0000313" key="9">
    <source>
        <dbReference type="EMBL" id="CAD8788598.1"/>
    </source>
</evidence>
<feature type="transmembrane region" description="Helical" evidence="7">
    <location>
        <begin position="213"/>
        <end position="235"/>
    </location>
</feature>
<feature type="transmembrane region" description="Helical" evidence="7">
    <location>
        <begin position="41"/>
        <end position="68"/>
    </location>
</feature>
<keyword evidence="3 7" id="KW-1133">Transmembrane helix</keyword>
<dbReference type="PANTHER" id="PTHR11972:SF69">
    <property type="entry name" value="FERRIC REDUCTION OXIDASE 6-RELATED"/>
    <property type="match status" value="1"/>
</dbReference>
<dbReference type="PROSITE" id="PS51384">
    <property type="entry name" value="FAD_FR"/>
    <property type="match status" value="1"/>
</dbReference>
<gene>
    <name evidence="9" type="ORF">PPAR00522_LOCUS19663</name>
</gene>
<dbReference type="SUPFAM" id="SSF52343">
    <property type="entry name" value="Ferredoxin reductase-like, C-terminal NADP-linked domain"/>
    <property type="match status" value="1"/>
</dbReference>
<feature type="transmembrane region" description="Helical" evidence="7">
    <location>
        <begin position="422"/>
        <end position="443"/>
    </location>
</feature>
<keyword evidence="5 7" id="KW-0472">Membrane</keyword>
<proteinExistence type="predicted"/>
<dbReference type="InterPro" id="IPR013130">
    <property type="entry name" value="Fe3_Rdtase_TM_dom"/>
</dbReference>
<dbReference type="Pfam" id="PF08022">
    <property type="entry name" value="FAD_binding_8"/>
    <property type="match status" value="1"/>
</dbReference>
<evidence type="ECO:0000256" key="5">
    <source>
        <dbReference type="ARBA" id="ARBA00023136"/>
    </source>
</evidence>
<evidence type="ECO:0000256" key="7">
    <source>
        <dbReference type="SAM" id="Phobius"/>
    </source>
</evidence>
<comment type="subcellular location">
    <subcellularLocation>
        <location evidence="1">Membrane</location>
        <topology evidence="1">Multi-pass membrane protein</topology>
    </subcellularLocation>
</comment>
<evidence type="ECO:0000256" key="3">
    <source>
        <dbReference type="ARBA" id="ARBA00022989"/>
    </source>
</evidence>
<dbReference type="EMBL" id="HBFM01030179">
    <property type="protein sequence ID" value="CAD8788598.1"/>
    <property type="molecule type" value="Transcribed_RNA"/>
</dbReference>
<dbReference type="PANTHER" id="PTHR11972">
    <property type="entry name" value="NADPH OXIDASE"/>
    <property type="match status" value="1"/>
</dbReference>
<dbReference type="InterPro" id="IPR050369">
    <property type="entry name" value="RBOH/FRE"/>
</dbReference>
<feature type="transmembrane region" description="Helical" evidence="7">
    <location>
        <begin position="450"/>
        <end position="470"/>
    </location>
</feature>
<dbReference type="Pfam" id="PF01794">
    <property type="entry name" value="Ferric_reduct"/>
    <property type="match status" value="1"/>
</dbReference>
<evidence type="ECO:0000256" key="2">
    <source>
        <dbReference type="ARBA" id="ARBA00022692"/>
    </source>
</evidence>
<dbReference type="Gene3D" id="3.40.50.80">
    <property type="entry name" value="Nucleotide-binding domain of ferredoxin-NADP reductase (FNR) module"/>
    <property type="match status" value="1"/>
</dbReference>